<dbReference type="Gene3D" id="3.30.70.20">
    <property type="match status" value="1"/>
</dbReference>
<gene>
    <name evidence="7" type="ORF">HNR32_000806</name>
</gene>
<evidence type="ECO:0000313" key="8">
    <source>
        <dbReference type="Proteomes" id="UP000559117"/>
    </source>
</evidence>
<reference evidence="7 8" key="1">
    <citation type="submission" date="2020-08" db="EMBL/GenBank/DDBJ databases">
        <title>Genomic Encyclopedia of Type Strains, Phase IV (KMG-IV): sequencing the most valuable type-strain genomes for metagenomic binning, comparative biology and taxonomic classification.</title>
        <authorList>
            <person name="Goeker M."/>
        </authorList>
    </citation>
    <scope>NUCLEOTIDE SEQUENCE [LARGE SCALE GENOMIC DNA]</scope>
    <source>
        <strain evidence="7 8">DSM 24661</strain>
    </source>
</reference>
<dbReference type="PROSITE" id="PS51379">
    <property type="entry name" value="4FE4S_FER_2"/>
    <property type="match status" value="1"/>
</dbReference>
<dbReference type="GO" id="GO:0005506">
    <property type="term" value="F:iron ion binding"/>
    <property type="evidence" value="ECO:0007669"/>
    <property type="project" value="InterPro"/>
</dbReference>
<dbReference type="InterPro" id="IPR017896">
    <property type="entry name" value="4Fe4S_Fe-S-bd"/>
</dbReference>
<evidence type="ECO:0000256" key="3">
    <source>
        <dbReference type="ARBA" id="ARBA00022982"/>
    </source>
</evidence>
<evidence type="ECO:0000259" key="6">
    <source>
        <dbReference type="PROSITE" id="PS51379"/>
    </source>
</evidence>
<feature type="domain" description="4Fe-4S ferredoxin-type" evidence="6">
    <location>
        <begin position="58"/>
        <end position="87"/>
    </location>
</feature>
<sequence>MNKNPFGDVTERLDKDRYETDIEESHIKVNQEAAAKSNAVDLLIRICPAHVYSKQPDGSINVMYAACLECGTCLAAAPVGVLSWQYPRSGMGIIFRES</sequence>
<keyword evidence="8" id="KW-1185">Reference proteome</keyword>
<dbReference type="EMBL" id="JACHFH010000007">
    <property type="protein sequence ID" value="MBB5335674.1"/>
    <property type="molecule type" value="Genomic_DNA"/>
</dbReference>
<name>A0A840US57_9FIRM</name>
<dbReference type="InterPro" id="IPR012206">
    <property type="entry name" value="Fd_FixX"/>
</dbReference>
<evidence type="ECO:0000313" key="7">
    <source>
        <dbReference type="EMBL" id="MBB5335674.1"/>
    </source>
</evidence>
<accession>A0A840US57</accession>
<keyword evidence="3" id="KW-0249">Electron transport</keyword>
<evidence type="ECO:0000256" key="1">
    <source>
        <dbReference type="ARBA" id="ARBA00022448"/>
    </source>
</evidence>
<evidence type="ECO:0000256" key="4">
    <source>
        <dbReference type="ARBA" id="ARBA00023004"/>
    </source>
</evidence>
<evidence type="ECO:0000256" key="5">
    <source>
        <dbReference type="ARBA" id="ARBA00023014"/>
    </source>
</evidence>
<dbReference type="PIRSF" id="PIRSF036548">
    <property type="entry name" value="Fdx_FixX"/>
    <property type="match status" value="1"/>
</dbReference>
<comment type="caution">
    <text evidence="7">The sequence shown here is derived from an EMBL/GenBank/DDBJ whole genome shotgun (WGS) entry which is preliminary data.</text>
</comment>
<dbReference type="AlphaFoldDB" id="A0A840US57"/>
<dbReference type="PANTHER" id="PTHR43082:SF3">
    <property type="entry name" value="FERREDOXIN-LIKE PROTEIN YDIT"/>
    <property type="match status" value="1"/>
</dbReference>
<keyword evidence="1" id="KW-0813">Transport</keyword>
<organism evidence="7 8">
    <name type="scientific">Pectinatus brassicae</name>
    <dbReference type="NCBI Taxonomy" id="862415"/>
    <lineage>
        <taxon>Bacteria</taxon>
        <taxon>Bacillati</taxon>
        <taxon>Bacillota</taxon>
        <taxon>Negativicutes</taxon>
        <taxon>Selenomonadales</taxon>
        <taxon>Selenomonadaceae</taxon>
        <taxon>Pectinatus</taxon>
    </lineage>
</organism>
<dbReference type="RefSeq" id="WP_183859879.1">
    <property type="nucleotide sequence ID" value="NZ_JACHFH010000007.1"/>
</dbReference>
<protein>
    <submittedName>
        <fullName evidence="7">Ferredoxin like protein</fullName>
    </submittedName>
</protein>
<keyword evidence="5" id="KW-0411">Iron-sulfur</keyword>
<dbReference type="GO" id="GO:0051536">
    <property type="term" value="F:iron-sulfur cluster binding"/>
    <property type="evidence" value="ECO:0007669"/>
    <property type="project" value="UniProtKB-KW"/>
</dbReference>
<dbReference type="Proteomes" id="UP000559117">
    <property type="component" value="Unassembled WGS sequence"/>
</dbReference>
<keyword evidence="2" id="KW-0479">Metal-binding</keyword>
<dbReference type="PANTHER" id="PTHR43082">
    <property type="entry name" value="FERREDOXIN-LIKE"/>
    <property type="match status" value="1"/>
</dbReference>
<keyword evidence="4" id="KW-0408">Iron</keyword>
<proteinExistence type="predicted"/>
<dbReference type="SUPFAM" id="SSF54862">
    <property type="entry name" value="4Fe-4S ferredoxins"/>
    <property type="match status" value="1"/>
</dbReference>
<evidence type="ECO:0000256" key="2">
    <source>
        <dbReference type="ARBA" id="ARBA00022723"/>
    </source>
</evidence>